<dbReference type="EMBL" id="ACPB03025032">
    <property type="status" value="NOT_ANNOTATED_CDS"/>
    <property type="molecule type" value="Genomic_DNA"/>
</dbReference>
<reference evidence="1" key="1">
    <citation type="submission" date="2015-05" db="UniProtKB">
        <authorList>
            <consortium name="EnsemblMetazoa"/>
        </authorList>
    </citation>
    <scope>IDENTIFICATION</scope>
</reference>
<dbReference type="InParanoid" id="T1HIZ7"/>
<dbReference type="EMBL" id="ACPB03025033">
    <property type="status" value="NOT_ANNOTATED_CDS"/>
    <property type="molecule type" value="Genomic_DNA"/>
</dbReference>
<evidence type="ECO:0000313" key="2">
    <source>
        <dbReference type="Proteomes" id="UP000015103"/>
    </source>
</evidence>
<name>T1HIZ7_RHOPR</name>
<organism evidence="1 2">
    <name type="scientific">Rhodnius prolixus</name>
    <name type="common">Triatomid bug</name>
    <dbReference type="NCBI Taxonomy" id="13249"/>
    <lineage>
        <taxon>Eukaryota</taxon>
        <taxon>Metazoa</taxon>
        <taxon>Ecdysozoa</taxon>
        <taxon>Arthropoda</taxon>
        <taxon>Hexapoda</taxon>
        <taxon>Insecta</taxon>
        <taxon>Pterygota</taxon>
        <taxon>Neoptera</taxon>
        <taxon>Paraneoptera</taxon>
        <taxon>Hemiptera</taxon>
        <taxon>Heteroptera</taxon>
        <taxon>Panheteroptera</taxon>
        <taxon>Cimicomorpha</taxon>
        <taxon>Reduviidae</taxon>
        <taxon>Triatominae</taxon>
        <taxon>Rhodnius</taxon>
    </lineage>
</organism>
<dbReference type="InterPro" id="IPR036397">
    <property type="entry name" value="RNaseH_sf"/>
</dbReference>
<keyword evidence="2" id="KW-1185">Reference proteome</keyword>
<evidence type="ECO:0000313" key="1">
    <source>
        <dbReference type="EnsemblMetazoa" id="RPRC004020-PA"/>
    </source>
</evidence>
<dbReference type="VEuPathDB" id="VectorBase:RPRC004020"/>
<sequence>MNYLYAQTGVEGWIQEIWQPREGDAVSLLQENGIIVNFGWVKGHYDLKNNDIVDSTAKDATVNGENSLNFLANRRFKKIFRKVGSAKMECMIDKKFAKRVIITGDESWVFEYDPETKRQSMEWHTSTSPRPKKDKIHFAQSLIHKRAFTESVVREDLLLVIIIAACENNLSDGTEVAQILKTSFAILDKFLKEFSSVFHHSKMSTSTGAWSNLV</sequence>
<dbReference type="Proteomes" id="UP000015103">
    <property type="component" value="Unassembled WGS sequence"/>
</dbReference>
<dbReference type="GO" id="GO:0003676">
    <property type="term" value="F:nucleic acid binding"/>
    <property type="evidence" value="ECO:0007669"/>
    <property type="project" value="InterPro"/>
</dbReference>
<proteinExistence type="predicted"/>
<accession>T1HIZ7</accession>
<dbReference type="EnsemblMetazoa" id="RPRC004020-RA">
    <property type="protein sequence ID" value="RPRC004020-PA"/>
    <property type="gene ID" value="RPRC004020"/>
</dbReference>
<dbReference type="HOGENOM" id="CLU_1290405_0_0_1"/>
<dbReference type="Gene3D" id="3.30.420.10">
    <property type="entry name" value="Ribonuclease H-like superfamily/Ribonuclease H"/>
    <property type="match status" value="1"/>
</dbReference>
<protein>
    <recommendedName>
        <fullName evidence="3">RNase H type-1 domain-containing protein</fullName>
    </recommendedName>
</protein>
<dbReference type="AlphaFoldDB" id="T1HIZ7"/>
<evidence type="ECO:0008006" key="3">
    <source>
        <dbReference type="Google" id="ProtNLM"/>
    </source>
</evidence>